<dbReference type="OrthoDB" id="6273687at2759"/>
<evidence type="ECO:0000313" key="2">
    <source>
        <dbReference type="Proteomes" id="UP000274429"/>
    </source>
</evidence>
<reference evidence="1 2" key="2">
    <citation type="submission" date="2018-11" db="EMBL/GenBank/DDBJ databases">
        <authorList>
            <consortium name="Pathogen Informatics"/>
        </authorList>
    </citation>
    <scope>NUCLEOTIDE SEQUENCE [LARGE SCALE GENOMIC DNA]</scope>
</reference>
<proteinExistence type="predicted"/>
<evidence type="ECO:0000313" key="3">
    <source>
        <dbReference type="WBParaSite" id="TTAC_0000423901-mRNA-1"/>
    </source>
</evidence>
<reference evidence="3" key="1">
    <citation type="submission" date="2017-02" db="UniProtKB">
        <authorList>
            <consortium name="WormBaseParasite"/>
        </authorList>
    </citation>
    <scope>IDENTIFICATION</scope>
</reference>
<organism evidence="3">
    <name type="scientific">Hydatigena taeniaeformis</name>
    <name type="common">Feline tapeworm</name>
    <name type="synonym">Taenia taeniaeformis</name>
    <dbReference type="NCBI Taxonomy" id="6205"/>
    <lineage>
        <taxon>Eukaryota</taxon>
        <taxon>Metazoa</taxon>
        <taxon>Spiralia</taxon>
        <taxon>Lophotrochozoa</taxon>
        <taxon>Platyhelminthes</taxon>
        <taxon>Cestoda</taxon>
        <taxon>Eucestoda</taxon>
        <taxon>Cyclophyllidea</taxon>
        <taxon>Taeniidae</taxon>
        <taxon>Hydatigera</taxon>
    </lineage>
</organism>
<protein>
    <submittedName>
        <fullName evidence="3">Ubiquitin-like domain-containing protein</fullName>
    </submittedName>
</protein>
<dbReference type="STRING" id="6205.A0A0R3WTZ9"/>
<dbReference type="EMBL" id="UYWX01003960">
    <property type="protein sequence ID" value="VDM24472.1"/>
    <property type="molecule type" value="Genomic_DNA"/>
</dbReference>
<accession>A0A0R3WTZ9</accession>
<name>A0A0R3WTZ9_HYDTA</name>
<gene>
    <name evidence="1" type="ORF">TTAC_LOCUS4225</name>
</gene>
<dbReference type="Proteomes" id="UP000274429">
    <property type="component" value="Unassembled WGS sequence"/>
</dbReference>
<dbReference type="AlphaFoldDB" id="A0A0R3WTZ9"/>
<sequence length="291" mass="33303">MNESPLLRKSAPSELIVFRVKYRTATKNFQMSRTTSMDDIMKRILESFQEPVTDINKFRLGLFSGDSLVDYISDSKRFLLTNDLVELVQAPELSSKDLIALLACICECLCKPERLDEVENLSERLGELLHSMTCCEFSDHFLINGGATVLFEVVTSITRCADMKADLRVQLWRHLLSGLAALINYDSLILETGRGVDIIDYSFEGKGFEWTHVPDEIIGQVESTYLQQLIIIAKQFSDFVREELCELLYKFRLVFDTSTISLPTLRIRIIQVSKLKVTHHTSVEILKEKIH</sequence>
<evidence type="ECO:0000313" key="1">
    <source>
        <dbReference type="EMBL" id="VDM24472.1"/>
    </source>
</evidence>
<keyword evidence="2" id="KW-1185">Reference proteome</keyword>
<dbReference type="WBParaSite" id="TTAC_0000423901-mRNA-1">
    <property type="protein sequence ID" value="TTAC_0000423901-mRNA-1"/>
    <property type="gene ID" value="TTAC_0000423901"/>
</dbReference>